<dbReference type="EnsemblPlants" id="Pp3c9_2480V3.6">
    <property type="protein sequence ID" value="Pp3c9_2480V3.6"/>
    <property type="gene ID" value="Pp3c9_2480"/>
</dbReference>
<dbReference type="AlphaFoldDB" id="A9SLF6"/>
<feature type="compositionally biased region" description="Basic residues" evidence="1">
    <location>
        <begin position="101"/>
        <end position="118"/>
    </location>
</feature>
<reference evidence="2 4" key="1">
    <citation type="journal article" date="2008" name="Science">
        <title>The Physcomitrella genome reveals evolutionary insights into the conquest of land by plants.</title>
        <authorList>
            <person name="Rensing S."/>
            <person name="Lang D."/>
            <person name="Zimmer A."/>
            <person name="Terry A."/>
            <person name="Salamov A."/>
            <person name="Shapiro H."/>
            <person name="Nishiyama T."/>
            <person name="Perroud P.-F."/>
            <person name="Lindquist E."/>
            <person name="Kamisugi Y."/>
            <person name="Tanahashi T."/>
            <person name="Sakakibara K."/>
            <person name="Fujita T."/>
            <person name="Oishi K."/>
            <person name="Shin-I T."/>
            <person name="Kuroki Y."/>
            <person name="Toyoda A."/>
            <person name="Suzuki Y."/>
            <person name="Hashimoto A."/>
            <person name="Yamaguchi K."/>
            <person name="Sugano A."/>
            <person name="Kohara Y."/>
            <person name="Fujiyama A."/>
            <person name="Anterola A."/>
            <person name="Aoki S."/>
            <person name="Ashton N."/>
            <person name="Barbazuk W.B."/>
            <person name="Barker E."/>
            <person name="Bennetzen J."/>
            <person name="Bezanilla M."/>
            <person name="Blankenship R."/>
            <person name="Cho S.H."/>
            <person name="Dutcher S."/>
            <person name="Estelle M."/>
            <person name="Fawcett J.A."/>
            <person name="Gundlach H."/>
            <person name="Hanada K."/>
            <person name="Heyl A."/>
            <person name="Hicks K.A."/>
            <person name="Hugh J."/>
            <person name="Lohr M."/>
            <person name="Mayer K."/>
            <person name="Melkozernov A."/>
            <person name="Murata T."/>
            <person name="Nelson D."/>
            <person name="Pils B."/>
            <person name="Prigge M."/>
            <person name="Reiss B."/>
            <person name="Renner T."/>
            <person name="Rombauts S."/>
            <person name="Rushton P."/>
            <person name="Sanderfoot A."/>
            <person name="Schween G."/>
            <person name="Shiu S.-H."/>
            <person name="Stueber K."/>
            <person name="Theodoulou F.L."/>
            <person name="Tu H."/>
            <person name="Van de Peer Y."/>
            <person name="Verrier P.J."/>
            <person name="Waters E."/>
            <person name="Wood A."/>
            <person name="Yang L."/>
            <person name="Cove D."/>
            <person name="Cuming A."/>
            <person name="Hasebe M."/>
            <person name="Lucas S."/>
            <person name="Mishler D.B."/>
            <person name="Reski R."/>
            <person name="Grigoriev I."/>
            <person name="Quatrano R.S."/>
            <person name="Boore J.L."/>
        </authorList>
    </citation>
    <scope>NUCLEOTIDE SEQUENCE [LARGE SCALE GENOMIC DNA]</scope>
    <source>
        <strain evidence="3 4">cv. Gransden 2004</strain>
    </source>
</reference>
<dbReference type="PANTHER" id="PTHR33413:SF1">
    <property type="entry name" value="EXPRESSED PROTEIN"/>
    <property type="match status" value="1"/>
</dbReference>
<reference evidence="3" key="3">
    <citation type="submission" date="2020-12" db="UniProtKB">
        <authorList>
            <consortium name="EnsemblPlants"/>
        </authorList>
    </citation>
    <scope>IDENTIFICATION</scope>
</reference>
<dbReference type="HOGENOM" id="CLU_086493_1_0_1"/>
<dbReference type="Gramene" id="Pp3c9_2480V3.3">
    <property type="protein sequence ID" value="Pp3c9_2480V3.3"/>
    <property type="gene ID" value="Pp3c9_2480"/>
</dbReference>
<dbReference type="EnsemblPlants" id="Pp3c9_2480V3.2">
    <property type="protein sequence ID" value="Pp3c9_2480V3.2"/>
    <property type="gene ID" value="Pp3c9_2480"/>
</dbReference>
<keyword evidence="4" id="KW-1185">Reference proteome</keyword>
<dbReference type="Gramene" id="Pp3c9_2480V3.1">
    <property type="protein sequence ID" value="Pp3c9_2480V3.1"/>
    <property type="gene ID" value="Pp3c9_2480"/>
</dbReference>
<reference evidence="2 4" key="2">
    <citation type="journal article" date="2018" name="Plant J.">
        <title>The Physcomitrella patens chromosome-scale assembly reveals moss genome structure and evolution.</title>
        <authorList>
            <person name="Lang D."/>
            <person name="Ullrich K.K."/>
            <person name="Murat F."/>
            <person name="Fuchs J."/>
            <person name="Jenkins J."/>
            <person name="Haas F.B."/>
            <person name="Piednoel M."/>
            <person name="Gundlach H."/>
            <person name="Van Bel M."/>
            <person name="Meyberg R."/>
            <person name="Vives C."/>
            <person name="Morata J."/>
            <person name="Symeonidi A."/>
            <person name="Hiss M."/>
            <person name="Muchero W."/>
            <person name="Kamisugi Y."/>
            <person name="Saleh O."/>
            <person name="Blanc G."/>
            <person name="Decker E.L."/>
            <person name="van Gessel N."/>
            <person name="Grimwood J."/>
            <person name="Hayes R.D."/>
            <person name="Graham S.W."/>
            <person name="Gunter L.E."/>
            <person name="McDaniel S.F."/>
            <person name="Hoernstein S.N.W."/>
            <person name="Larsson A."/>
            <person name="Li F.W."/>
            <person name="Perroud P.F."/>
            <person name="Phillips J."/>
            <person name="Ranjan P."/>
            <person name="Rokshar D.S."/>
            <person name="Rothfels C.J."/>
            <person name="Schneider L."/>
            <person name="Shu S."/>
            <person name="Stevenson D.W."/>
            <person name="Thummler F."/>
            <person name="Tillich M."/>
            <person name="Villarreal Aguilar J.C."/>
            <person name="Widiez T."/>
            <person name="Wong G.K."/>
            <person name="Wymore A."/>
            <person name="Zhang Y."/>
            <person name="Zimmer A.D."/>
            <person name="Quatrano R.S."/>
            <person name="Mayer K.F.X."/>
            <person name="Goodstein D."/>
            <person name="Casacuberta J.M."/>
            <person name="Vandepoele K."/>
            <person name="Reski R."/>
            <person name="Cuming A.C."/>
            <person name="Tuskan G.A."/>
            <person name="Maumus F."/>
            <person name="Salse J."/>
            <person name="Schmutz J."/>
            <person name="Rensing S.A."/>
        </authorList>
    </citation>
    <scope>NUCLEOTIDE SEQUENCE [LARGE SCALE GENOMIC DNA]</scope>
    <source>
        <strain evidence="3 4">cv. Gransden 2004</strain>
    </source>
</reference>
<dbReference type="Gramene" id="Pp3c9_2480V3.2">
    <property type="protein sequence ID" value="Pp3c9_2480V3.2"/>
    <property type="gene ID" value="Pp3c9_2480"/>
</dbReference>
<dbReference type="Gramene" id="Pp3c9_2480V3.5">
    <property type="protein sequence ID" value="Pp3c9_2480V3.5"/>
    <property type="gene ID" value="Pp3c9_2480"/>
</dbReference>
<gene>
    <name evidence="3" type="primary">LOC112286446</name>
    <name evidence="2" type="ORF">PHYPA_012174</name>
</gene>
<dbReference type="Proteomes" id="UP000006727">
    <property type="component" value="Chromosome 9"/>
</dbReference>
<dbReference type="RefSeq" id="XP_024384106.1">
    <property type="nucleotide sequence ID" value="XM_024528338.2"/>
</dbReference>
<dbReference type="eggNOG" id="ENOG502RXVQ">
    <property type="taxonomic scope" value="Eukaryota"/>
</dbReference>
<dbReference type="OrthoDB" id="747498at2759"/>
<dbReference type="InterPro" id="IPR025322">
    <property type="entry name" value="PADRE_dom"/>
</dbReference>
<dbReference type="PANTHER" id="PTHR33413">
    <property type="entry name" value="EXPRESSED PROTEIN"/>
    <property type="match status" value="1"/>
</dbReference>
<dbReference type="Pfam" id="PF14009">
    <property type="entry name" value="PADRE"/>
    <property type="match status" value="1"/>
</dbReference>
<evidence type="ECO:0000313" key="4">
    <source>
        <dbReference type="Proteomes" id="UP000006727"/>
    </source>
</evidence>
<dbReference type="OMA" id="RYPGHYV"/>
<dbReference type="PaxDb" id="3218-PP1S90_240V6.2"/>
<feature type="region of interest" description="Disordered" evidence="1">
    <location>
        <begin position="96"/>
        <end position="118"/>
    </location>
</feature>
<dbReference type="KEGG" id="ppp:112286446"/>
<dbReference type="GeneID" id="112286446"/>
<sequence>MGNCHAVDPVCATVEHPSGKVDKIYFSSSARQLMLRYPGHYVALLPPPPTSPADGSTPHMKRKLKLLPPDSMLNIGSCYRLVSFEDLLSEMSETGALAHQTSRKRSPHSSTTVRKHRRSLCDPVQTLMEQSDVSRSPTNHINKLRGILSMTFASQKENGAAGLILPAAPDSPTYSFTQSPPQPLHSVHRGGAWRPSLQSIAERGR</sequence>
<dbReference type="EnsemblPlants" id="Pp3c9_2480V3.1">
    <property type="protein sequence ID" value="Pp3c9_2480V3.1"/>
    <property type="gene ID" value="Pp3c9_2480"/>
</dbReference>
<evidence type="ECO:0000256" key="1">
    <source>
        <dbReference type="SAM" id="MobiDB-lite"/>
    </source>
</evidence>
<dbReference type="EMBL" id="ABEU02000009">
    <property type="protein sequence ID" value="PNR47701.1"/>
    <property type="molecule type" value="Genomic_DNA"/>
</dbReference>
<proteinExistence type="predicted"/>
<dbReference type="RefSeq" id="XP_024384109.1">
    <property type="nucleotide sequence ID" value="XM_024528341.2"/>
</dbReference>
<name>A9SLF6_PHYPA</name>
<feature type="region of interest" description="Disordered" evidence="1">
    <location>
        <begin position="173"/>
        <end position="205"/>
    </location>
</feature>
<dbReference type="EnsemblPlants" id="Pp3c9_2480V3.4">
    <property type="protein sequence ID" value="Pp3c9_2480V3.4"/>
    <property type="gene ID" value="Pp3c9_2480"/>
</dbReference>
<dbReference type="RefSeq" id="XP_024384111.1">
    <property type="nucleotide sequence ID" value="XM_024528343.2"/>
</dbReference>
<dbReference type="RefSeq" id="XP_024384112.1">
    <property type="nucleotide sequence ID" value="XM_024528344.2"/>
</dbReference>
<dbReference type="FunCoup" id="A9SLF6">
    <property type="interactions" value="674"/>
</dbReference>
<dbReference type="Gramene" id="Pp3c9_2480V3.4">
    <property type="protein sequence ID" value="Pp3c9_2480V3.4"/>
    <property type="gene ID" value="Pp3c9_2480"/>
</dbReference>
<organism evidence="2">
    <name type="scientific">Physcomitrium patens</name>
    <name type="common">Spreading-leaved earth moss</name>
    <name type="synonym">Physcomitrella patens</name>
    <dbReference type="NCBI Taxonomy" id="3218"/>
    <lineage>
        <taxon>Eukaryota</taxon>
        <taxon>Viridiplantae</taxon>
        <taxon>Streptophyta</taxon>
        <taxon>Embryophyta</taxon>
        <taxon>Bryophyta</taxon>
        <taxon>Bryophytina</taxon>
        <taxon>Bryopsida</taxon>
        <taxon>Funariidae</taxon>
        <taxon>Funariales</taxon>
        <taxon>Funariaceae</taxon>
        <taxon>Physcomitrium</taxon>
    </lineage>
</organism>
<dbReference type="EnsemblPlants" id="Pp3c9_2480V3.7">
    <property type="protein sequence ID" value="Pp3c9_2480V3.7"/>
    <property type="gene ID" value="Pp3c9_2480"/>
</dbReference>
<evidence type="ECO:0000313" key="3">
    <source>
        <dbReference type="EnsemblPlants" id="Pp3c9_2480V3.1"/>
    </source>
</evidence>
<dbReference type="EnsemblPlants" id="Pp3c9_2480V3.5">
    <property type="protein sequence ID" value="Pp3c9_2480V3.5"/>
    <property type="gene ID" value="Pp3c9_2480"/>
</dbReference>
<dbReference type="Gramene" id="Pp3c9_2480V3.6">
    <property type="protein sequence ID" value="Pp3c9_2480V3.6"/>
    <property type="gene ID" value="Pp3c9_2480"/>
</dbReference>
<protein>
    <submittedName>
        <fullName evidence="2 3">Uncharacterized protein</fullName>
    </submittedName>
</protein>
<dbReference type="Gramene" id="Pp3c9_2480V3.7">
    <property type="protein sequence ID" value="Pp3c9_2480V3.7"/>
    <property type="gene ID" value="Pp3c9_2480"/>
</dbReference>
<accession>A9SLF6</accession>
<dbReference type="EnsemblPlants" id="Pp3c9_2480V3.3">
    <property type="protein sequence ID" value="Pp3c9_2480V3.3"/>
    <property type="gene ID" value="Pp3c9_2480"/>
</dbReference>
<evidence type="ECO:0000313" key="2">
    <source>
        <dbReference type="EMBL" id="PNR47701.1"/>
    </source>
</evidence>